<keyword evidence="3" id="KW-1185">Reference proteome</keyword>
<feature type="compositionally biased region" description="Low complexity" evidence="1">
    <location>
        <begin position="99"/>
        <end position="112"/>
    </location>
</feature>
<feature type="region of interest" description="Disordered" evidence="1">
    <location>
        <begin position="169"/>
        <end position="188"/>
    </location>
</feature>
<feature type="region of interest" description="Disordered" evidence="1">
    <location>
        <begin position="354"/>
        <end position="448"/>
    </location>
</feature>
<feature type="compositionally biased region" description="Acidic residues" evidence="1">
    <location>
        <begin position="407"/>
        <end position="439"/>
    </location>
</feature>
<dbReference type="AlphaFoldDB" id="A0A6A6TU60"/>
<sequence length="448" mass="50667">MATNPTQLKPNGAPGQKEPRAIQPRPPSHHPQIPAHMQTNSLPPIRPQAHSHTQEGVNRMAQTQPLIHYIQAEEMKRMGHHPHQFAPPHGTNMHPSMYPPQHHSQQQGVHPQQPHPPPTHYTQYAQNPPHPQHPQITQAQQYRPPLVNIQKQMGVAAQYPRAFSKTAGIAYNPSQPQPSKPKPKRARGVTTLRMRKKVLLWITEQKIYIKPFETNEQKVRLAEGLTYQLDEEKQLYYRPATLIEAGNQFNISSSTVARWWKHRDEIAKTKSTSRRIKTADSSRRHYPALETAVFESYKKLKNHRISPAWFGQEALRLWPIVYEKEIAEGTMSGDRAVFSTGWVNGFLQRQGITNKKIKHGSWKAPSKSKGPDITRRPGPEPNNHDAESNDEDANPNGQDQDASPMGEDQDASSDSGDENEVENEDEDEDEDGDENGDESGSDHSVANP</sequence>
<accession>A0A6A6TU60</accession>
<evidence type="ECO:0000313" key="3">
    <source>
        <dbReference type="Proteomes" id="UP000799302"/>
    </source>
</evidence>
<organism evidence="2 3">
    <name type="scientific">Microthyrium microscopicum</name>
    <dbReference type="NCBI Taxonomy" id="703497"/>
    <lineage>
        <taxon>Eukaryota</taxon>
        <taxon>Fungi</taxon>
        <taxon>Dikarya</taxon>
        <taxon>Ascomycota</taxon>
        <taxon>Pezizomycotina</taxon>
        <taxon>Dothideomycetes</taxon>
        <taxon>Dothideomycetes incertae sedis</taxon>
        <taxon>Microthyriales</taxon>
        <taxon>Microthyriaceae</taxon>
        <taxon>Microthyrium</taxon>
    </lineage>
</organism>
<dbReference type="EMBL" id="MU004246">
    <property type="protein sequence ID" value="KAF2663290.1"/>
    <property type="molecule type" value="Genomic_DNA"/>
</dbReference>
<gene>
    <name evidence="2" type="ORF">BT63DRAFT_430477</name>
</gene>
<evidence type="ECO:0008006" key="4">
    <source>
        <dbReference type="Google" id="ProtNLM"/>
    </source>
</evidence>
<reference evidence="2" key="1">
    <citation type="journal article" date="2020" name="Stud. Mycol.">
        <title>101 Dothideomycetes genomes: a test case for predicting lifestyles and emergence of pathogens.</title>
        <authorList>
            <person name="Haridas S."/>
            <person name="Albert R."/>
            <person name="Binder M."/>
            <person name="Bloem J."/>
            <person name="Labutti K."/>
            <person name="Salamov A."/>
            <person name="Andreopoulos B."/>
            <person name="Baker S."/>
            <person name="Barry K."/>
            <person name="Bills G."/>
            <person name="Bluhm B."/>
            <person name="Cannon C."/>
            <person name="Castanera R."/>
            <person name="Culley D."/>
            <person name="Daum C."/>
            <person name="Ezra D."/>
            <person name="Gonzalez J."/>
            <person name="Henrissat B."/>
            <person name="Kuo A."/>
            <person name="Liang C."/>
            <person name="Lipzen A."/>
            <person name="Lutzoni F."/>
            <person name="Magnuson J."/>
            <person name="Mondo S."/>
            <person name="Nolan M."/>
            <person name="Ohm R."/>
            <person name="Pangilinan J."/>
            <person name="Park H.-J."/>
            <person name="Ramirez L."/>
            <person name="Alfaro M."/>
            <person name="Sun H."/>
            <person name="Tritt A."/>
            <person name="Yoshinaga Y."/>
            <person name="Zwiers L.-H."/>
            <person name="Turgeon B."/>
            <person name="Goodwin S."/>
            <person name="Spatafora J."/>
            <person name="Crous P."/>
            <person name="Grigoriev I."/>
        </authorList>
    </citation>
    <scope>NUCLEOTIDE SEQUENCE</scope>
    <source>
        <strain evidence="2">CBS 115976</strain>
    </source>
</reference>
<feature type="region of interest" description="Disordered" evidence="1">
    <location>
        <begin position="1"/>
        <end position="55"/>
    </location>
</feature>
<evidence type="ECO:0000313" key="2">
    <source>
        <dbReference type="EMBL" id="KAF2663290.1"/>
    </source>
</evidence>
<feature type="region of interest" description="Disordered" evidence="1">
    <location>
        <begin position="80"/>
        <end position="136"/>
    </location>
</feature>
<protein>
    <recommendedName>
        <fullName evidence="4">HTH CENPB-type domain-containing protein</fullName>
    </recommendedName>
</protein>
<dbReference type="Proteomes" id="UP000799302">
    <property type="component" value="Unassembled WGS sequence"/>
</dbReference>
<proteinExistence type="predicted"/>
<name>A0A6A6TU60_9PEZI</name>
<feature type="compositionally biased region" description="Basic and acidic residues" evidence="1">
    <location>
        <begin position="369"/>
        <end position="387"/>
    </location>
</feature>
<evidence type="ECO:0000256" key="1">
    <source>
        <dbReference type="SAM" id="MobiDB-lite"/>
    </source>
</evidence>